<dbReference type="InterPro" id="IPR013130">
    <property type="entry name" value="Fe3_Rdtase_TM_dom"/>
</dbReference>
<reference evidence="9" key="1">
    <citation type="submission" date="2025-08" db="UniProtKB">
        <authorList>
            <consortium name="RefSeq"/>
        </authorList>
    </citation>
    <scope>IDENTIFICATION</scope>
    <source>
        <tissue evidence="9">Seedling</tissue>
    </source>
</reference>
<evidence type="ECO:0000313" key="9">
    <source>
        <dbReference type="RefSeq" id="XP_015899649.3"/>
    </source>
</evidence>
<evidence type="ECO:0000256" key="6">
    <source>
        <dbReference type="SAM" id="Phobius"/>
    </source>
</evidence>
<evidence type="ECO:0000313" key="8">
    <source>
        <dbReference type="Proteomes" id="UP001652623"/>
    </source>
</evidence>
<feature type="transmembrane region" description="Helical" evidence="6">
    <location>
        <begin position="174"/>
        <end position="193"/>
    </location>
</feature>
<dbReference type="InterPro" id="IPR013112">
    <property type="entry name" value="FAD-bd_8"/>
</dbReference>
<feature type="transmembrane region" description="Helical" evidence="6">
    <location>
        <begin position="252"/>
        <end position="270"/>
    </location>
</feature>
<dbReference type="InterPro" id="IPR017927">
    <property type="entry name" value="FAD-bd_FR_type"/>
</dbReference>
<feature type="domain" description="FAD-binding FR-type" evidence="7">
    <location>
        <begin position="326"/>
        <end position="431"/>
    </location>
</feature>
<evidence type="ECO:0000256" key="3">
    <source>
        <dbReference type="ARBA" id="ARBA00022989"/>
    </source>
</evidence>
<dbReference type="SFLD" id="SFLDG01168">
    <property type="entry name" value="Ferric_reductase_subgroup_(FRE"/>
    <property type="match status" value="1"/>
</dbReference>
<dbReference type="GO" id="GO:0046872">
    <property type="term" value="F:metal ion binding"/>
    <property type="evidence" value="ECO:0007669"/>
    <property type="project" value="UniProtKB-KW"/>
</dbReference>
<dbReference type="Pfam" id="PF01794">
    <property type="entry name" value="Ferric_reduct"/>
    <property type="match status" value="1"/>
</dbReference>
<feature type="transmembrane region" description="Helical" evidence="6">
    <location>
        <begin position="546"/>
        <end position="573"/>
    </location>
</feature>
<dbReference type="PANTHER" id="PTHR11972">
    <property type="entry name" value="NADPH OXIDASE"/>
    <property type="match status" value="1"/>
</dbReference>
<evidence type="ECO:0000256" key="5">
    <source>
        <dbReference type="ARBA" id="ARBA00023136"/>
    </source>
</evidence>
<dbReference type="InterPro" id="IPR050369">
    <property type="entry name" value="RBOH/FRE"/>
</dbReference>
<keyword evidence="8" id="KW-1185">Reference proteome</keyword>
<dbReference type="GO" id="GO:0005886">
    <property type="term" value="C:plasma membrane"/>
    <property type="evidence" value="ECO:0007669"/>
    <property type="project" value="TreeGrafter"/>
</dbReference>
<dbReference type="Pfam" id="PF08022">
    <property type="entry name" value="FAD_binding_8"/>
    <property type="match status" value="1"/>
</dbReference>
<dbReference type="RefSeq" id="XP_015899649.3">
    <property type="nucleotide sequence ID" value="XM_016044163.4"/>
</dbReference>
<organism evidence="8 9">
    <name type="scientific">Ziziphus jujuba</name>
    <name type="common">Chinese jujube</name>
    <name type="synonym">Ziziphus sativa</name>
    <dbReference type="NCBI Taxonomy" id="326968"/>
    <lineage>
        <taxon>Eukaryota</taxon>
        <taxon>Viridiplantae</taxon>
        <taxon>Streptophyta</taxon>
        <taxon>Embryophyta</taxon>
        <taxon>Tracheophyta</taxon>
        <taxon>Spermatophyta</taxon>
        <taxon>Magnoliopsida</taxon>
        <taxon>eudicotyledons</taxon>
        <taxon>Gunneridae</taxon>
        <taxon>Pentapetalae</taxon>
        <taxon>rosids</taxon>
        <taxon>fabids</taxon>
        <taxon>Rosales</taxon>
        <taxon>Rhamnaceae</taxon>
        <taxon>Paliureae</taxon>
        <taxon>Ziziphus</taxon>
    </lineage>
</organism>
<feature type="transmembrane region" description="Helical" evidence="6">
    <location>
        <begin position="214"/>
        <end position="237"/>
    </location>
</feature>
<keyword evidence="4" id="KW-0560">Oxidoreductase</keyword>
<evidence type="ECO:0000256" key="2">
    <source>
        <dbReference type="ARBA" id="ARBA00022692"/>
    </source>
</evidence>
<accession>A0A6P4ANB4</accession>
<dbReference type="KEGG" id="zju:107432941"/>
<dbReference type="Proteomes" id="UP001652623">
    <property type="component" value="Chromosome 11"/>
</dbReference>
<dbReference type="Pfam" id="PF08030">
    <property type="entry name" value="NAD_binding_6"/>
    <property type="match status" value="1"/>
</dbReference>
<name>A0A6P4ANB4_ZIZJJ</name>
<dbReference type="Gene3D" id="3.40.50.80">
    <property type="entry name" value="Nucleotide-binding domain of ferredoxin-NADP reductase (FNR) module"/>
    <property type="match status" value="2"/>
</dbReference>
<evidence type="ECO:0000259" key="7">
    <source>
        <dbReference type="PROSITE" id="PS51384"/>
    </source>
</evidence>
<proteinExistence type="predicted"/>
<evidence type="ECO:0000256" key="4">
    <source>
        <dbReference type="ARBA" id="ARBA00023002"/>
    </source>
</evidence>
<dbReference type="PROSITE" id="PS51384">
    <property type="entry name" value="FAD_FR"/>
    <property type="match status" value="1"/>
</dbReference>
<feature type="transmembrane region" description="Helical" evidence="6">
    <location>
        <begin position="20"/>
        <end position="42"/>
    </location>
</feature>
<dbReference type="GO" id="GO:0006811">
    <property type="term" value="P:monoatomic ion transport"/>
    <property type="evidence" value="ECO:0007669"/>
    <property type="project" value="UniProtKB-KW"/>
</dbReference>
<dbReference type="FunCoup" id="A0A6P4ANB4">
    <property type="interactions" value="49"/>
</dbReference>
<feature type="transmembrane region" description="Helical" evidence="6">
    <location>
        <begin position="72"/>
        <end position="93"/>
    </location>
</feature>
<dbReference type="SUPFAM" id="SSF52343">
    <property type="entry name" value="Ferredoxin reductase-like, C-terminal NADP-linked domain"/>
    <property type="match status" value="1"/>
</dbReference>
<dbReference type="AlphaFoldDB" id="A0A6P4ANB4"/>
<dbReference type="CDD" id="cd06186">
    <property type="entry name" value="NOX_Duox_like_FAD_NADP"/>
    <property type="match status" value="1"/>
</dbReference>
<keyword evidence="5 6" id="KW-0472">Membrane</keyword>
<evidence type="ECO:0000256" key="1">
    <source>
        <dbReference type="ARBA" id="ARBA00004141"/>
    </source>
</evidence>
<dbReference type="InterPro" id="IPR013121">
    <property type="entry name" value="Fe_red_NAD-bd_6"/>
</dbReference>
<feature type="transmembrane region" description="Helical" evidence="6">
    <location>
        <begin position="589"/>
        <end position="610"/>
    </location>
</feature>
<dbReference type="GO" id="GO:0140618">
    <property type="term" value="F:ferric-chelate reductase (NADH) activity"/>
    <property type="evidence" value="ECO:0007669"/>
    <property type="project" value="UniProtKB-EC"/>
</dbReference>
<keyword evidence="2 6" id="KW-0812">Transmembrane</keyword>
<dbReference type="GeneID" id="107432941"/>
<gene>
    <name evidence="9" type="primary">LOC107432941</name>
</gene>
<dbReference type="InParanoid" id="A0A6P4ANB4"/>
<dbReference type="SFLD" id="SFLDS00052">
    <property type="entry name" value="Ferric_Reductase_Domain"/>
    <property type="match status" value="1"/>
</dbReference>
<dbReference type="PANTHER" id="PTHR11972:SF41">
    <property type="entry name" value="FERRIC REDUCTION OXIDASE 2"/>
    <property type="match status" value="1"/>
</dbReference>
<sequence>MSSKVMKKSPSSQENVRRVIRATIKLLVVLVFMGTILIWIMMPTNTFRQKWRIQIRAKYNNSKYFGSQGSNLLIYTFPILFIAVLGCIYHYLGKNLDHNNLPRKRWLGKLEKPMLVKGPLGIVSGIELAFFIMFIALLIWSFSAYLYNRFAQISPNSAAKNGEKVWEAKLETSALTLGLVGNICLAFLFFPVARGSSVLPLLGLTSEASIKFHIWLGHISMVLFTAHGLSYIIYWVVTHNISQMIKWDKFDVSNLAGEIALACGLAMWATTIPRIRRKFFELFFYTHYLYIFFVIFFIFHAGVSYSCIMLPGFYLFLVDRFLRFLQSRSNVRLISARILPCQAVELNFSKHPRLKFHPTSTMFINVPSVSKLQWHPFTITSNSNLEQERLSVMIKSEGIWSKKLYQTLSSSVTIDRLEVAVEGPYGPVSTYFLRHDMLVMVSGGSGITPFISIIRELIYASSIQKCKTPNVLLVCAVKNSIDLTMLDLILPLGDSANMSNLQLQIEAYVTREEKPDPKTPALIRAIWFEPYVTDAPISATLGPNSWLWLGAIIASSFIIFLIIIGLVGCFYIYPIDQNSNTKFPSTLKALLNMLVICFSIALTTSLGVLWNKKQNSIETKQIQNLDLSSPTTSRQSHIINEDRELESLPQQSLIQATNIHYGNRPNLKKILGECKGSSVGVLACGPKKLRHDVATICSSGSIENLHFESISFSW</sequence>
<feature type="transmembrane region" description="Helical" evidence="6">
    <location>
        <begin position="114"/>
        <end position="140"/>
    </location>
</feature>
<protein>
    <submittedName>
        <fullName evidence="9">Ferric reduction oxidase 2</fullName>
    </submittedName>
</protein>
<feature type="transmembrane region" description="Helical" evidence="6">
    <location>
        <begin position="282"/>
        <end position="302"/>
    </location>
</feature>
<comment type="subcellular location">
    <subcellularLocation>
        <location evidence="1">Membrane</location>
        <topology evidence="1">Multi-pass membrane protein</topology>
    </subcellularLocation>
</comment>
<dbReference type="InterPro" id="IPR039261">
    <property type="entry name" value="FNR_nucleotide-bd"/>
</dbReference>
<keyword evidence="3 6" id="KW-1133">Transmembrane helix</keyword>